<keyword evidence="4 10" id="KW-0689">Ribosomal protein</keyword>
<organism evidence="10 11">
    <name type="scientific">Crotalus adamanteus</name>
    <name type="common">Eastern diamondback rattlesnake</name>
    <dbReference type="NCBI Taxonomy" id="8729"/>
    <lineage>
        <taxon>Eukaryota</taxon>
        <taxon>Metazoa</taxon>
        <taxon>Chordata</taxon>
        <taxon>Craniata</taxon>
        <taxon>Vertebrata</taxon>
        <taxon>Euteleostomi</taxon>
        <taxon>Lepidosauria</taxon>
        <taxon>Squamata</taxon>
        <taxon>Bifurcata</taxon>
        <taxon>Unidentata</taxon>
        <taxon>Episquamata</taxon>
        <taxon>Toxicofera</taxon>
        <taxon>Serpentes</taxon>
        <taxon>Colubroidea</taxon>
        <taxon>Viperidae</taxon>
        <taxon>Crotalinae</taxon>
        <taxon>Crotalus</taxon>
    </lineage>
</organism>
<evidence type="ECO:0000256" key="1">
    <source>
        <dbReference type="ARBA" id="ARBA00004173"/>
    </source>
</evidence>
<comment type="caution">
    <text evidence="10">The sequence shown here is derived from an EMBL/GenBank/DDBJ whole genome shotgun (WGS) entry which is preliminary data.</text>
</comment>
<dbReference type="Pfam" id="PF18699">
    <property type="entry name" value="MRPL52"/>
    <property type="match status" value="1"/>
</dbReference>
<evidence type="ECO:0000256" key="4">
    <source>
        <dbReference type="ARBA" id="ARBA00022980"/>
    </source>
</evidence>
<evidence type="ECO:0000313" key="11">
    <source>
        <dbReference type="Proteomes" id="UP001474421"/>
    </source>
</evidence>
<keyword evidence="6" id="KW-0687">Ribonucleoprotein</keyword>
<keyword evidence="11" id="KW-1185">Reference proteome</keyword>
<protein>
    <recommendedName>
        <fullName evidence="7">Large ribosomal subunit protein mL52</fullName>
    </recommendedName>
    <alternativeName>
        <fullName evidence="8">39S ribosomal protein L52, mitochondrial</fullName>
    </alternativeName>
</protein>
<reference evidence="10 11" key="1">
    <citation type="journal article" date="2024" name="Proc. Natl. Acad. Sci. U.S.A.">
        <title>The genetic regulatory architecture and epigenomic basis for age-related changes in rattlesnake venom.</title>
        <authorList>
            <person name="Hogan M.P."/>
            <person name="Holding M.L."/>
            <person name="Nystrom G.S."/>
            <person name="Colston T.J."/>
            <person name="Bartlett D.A."/>
            <person name="Mason A.J."/>
            <person name="Ellsworth S.A."/>
            <person name="Rautsaw R.M."/>
            <person name="Lawrence K.C."/>
            <person name="Strickland J.L."/>
            <person name="He B."/>
            <person name="Fraser P."/>
            <person name="Margres M.J."/>
            <person name="Gilbert D.M."/>
            <person name="Gibbs H.L."/>
            <person name="Parkinson C.L."/>
            <person name="Rokyta D.R."/>
        </authorList>
    </citation>
    <scope>NUCLEOTIDE SEQUENCE [LARGE SCALE GENOMIC DNA]</scope>
    <source>
        <strain evidence="10">DRR0105</strain>
    </source>
</reference>
<evidence type="ECO:0000256" key="2">
    <source>
        <dbReference type="ARBA" id="ARBA00007232"/>
    </source>
</evidence>
<gene>
    <name evidence="10" type="ORF">NXF25_021570</name>
</gene>
<evidence type="ECO:0000256" key="9">
    <source>
        <dbReference type="SAM" id="MobiDB-lite"/>
    </source>
</evidence>
<dbReference type="InterPro" id="IPR034596">
    <property type="entry name" value="Ribosomal_mL52"/>
</dbReference>
<dbReference type="GO" id="GO:0005762">
    <property type="term" value="C:mitochondrial large ribosomal subunit"/>
    <property type="evidence" value="ECO:0007669"/>
    <property type="project" value="InterPro"/>
</dbReference>
<dbReference type="PANTHER" id="PTHR34090:SF1">
    <property type="entry name" value="LARGE RIBOSOMAL SUBUNIT PROTEIN ML52"/>
    <property type="match status" value="1"/>
</dbReference>
<feature type="compositionally biased region" description="Basic and acidic residues" evidence="9">
    <location>
        <begin position="155"/>
        <end position="165"/>
    </location>
</feature>
<proteinExistence type="inferred from homology"/>
<evidence type="ECO:0000256" key="6">
    <source>
        <dbReference type="ARBA" id="ARBA00023274"/>
    </source>
</evidence>
<feature type="compositionally biased region" description="Basic and acidic residues" evidence="9">
    <location>
        <begin position="173"/>
        <end position="195"/>
    </location>
</feature>
<evidence type="ECO:0000256" key="8">
    <source>
        <dbReference type="ARBA" id="ARBA00035425"/>
    </source>
</evidence>
<evidence type="ECO:0000313" key="10">
    <source>
        <dbReference type="EMBL" id="KAK9398209.1"/>
    </source>
</evidence>
<comment type="subcellular location">
    <subcellularLocation>
        <location evidence="1">Mitochondrion</location>
    </subcellularLocation>
</comment>
<dbReference type="EMBL" id="JAOTOJ010000008">
    <property type="protein sequence ID" value="KAK9398209.1"/>
    <property type="molecule type" value="Genomic_DNA"/>
</dbReference>
<dbReference type="GO" id="GO:0032543">
    <property type="term" value="P:mitochondrial translation"/>
    <property type="evidence" value="ECO:0007669"/>
    <property type="project" value="InterPro"/>
</dbReference>
<evidence type="ECO:0000256" key="5">
    <source>
        <dbReference type="ARBA" id="ARBA00023128"/>
    </source>
</evidence>
<name>A0AAW1B8B3_CROAD</name>
<feature type="region of interest" description="Disordered" evidence="9">
    <location>
        <begin position="124"/>
        <end position="212"/>
    </location>
</feature>
<dbReference type="PANTHER" id="PTHR34090">
    <property type="entry name" value="39S RIBOSOMAL PROTEIN L52, MITOCHONDRIAL"/>
    <property type="match status" value="1"/>
</dbReference>
<dbReference type="AlphaFoldDB" id="A0AAW1B8B3"/>
<dbReference type="GO" id="GO:0003735">
    <property type="term" value="F:structural constituent of ribosome"/>
    <property type="evidence" value="ECO:0007669"/>
    <property type="project" value="InterPro"/>
</dbReference>
<keyword evidence="5" id="KW-0496">Mitochondrion</keyword>
<dbReference type="Proteomes" id="UP001474421">
    <property type="component" value="Unassembled WGS sequence"/>
</dbReference>
<accession>A0AAW1B8B3</accession>
<evidence type="ECO:0000256" key="3">
    <source>
        <dbReference type="ARBA" id="ARBA00022946"/>
    </source>
</evidence>
<sequence length="212" mass="24517">MAALTDEWTLSIAGQYNPRCFPNAAQRWSPESSSRRCLDASPLSNVLLFAYETFYIRTKWRLPVHRAGLNRAPSVNEQRATRVFRMALPVIPRLGSRLVKLARSFHCNTMKLAGSKWRIKHGLPVNPSDHSPTTDLPDWSFADGRPAPPMSGQLRRQEKNREMVRRIAQLSSELDHGMKKWETKMEKQKQDQEEKRRKRLQPKGESLQQLSK</sequence>
<evidence type="ECO:0000256" key="7">
    <source>
        <dbReference type="ARBA" id="ARBA00035181"/>
    </source>
</evidence>
<comment type="similarity">
    <text evidence="2">Belongs to the mitochondrion-specific ribosomal protein mL52 family.</text>
</comment>
<keyword evidence="3" id="KW-0809">Transit peptide</keyword>